<dbReference type="EMBL" id="CP002454">
    <property type="protein sequence ID" value="ADV68156.1"/>
    <property type="molecule type" value="Genomic_DNA"/>
</dbReference>
<gene>
    <name evidence="3" type="ordered locus">Deima_2521</name>
</gene>
<keyword evidence="1" id="KW-1133">Transmembrane helix</keyword>
<keyword evidence="4" id="KW-1185">Reference proteome</keyword>
<dbReference type="Proteomes" id="UP000008635">
    <property type="component" value="Chromosome"/>
</dbReference>
<name>E8UAR7_DEIML</name>
<dbReference type="STRING" id="709986.Deima_2521"/>
<feature type="transmembrane region" description="Helical" evidence="1">
    <location>
        <begin position="68"/>
        <end position="89"/>
    </location>
</feature>
<reference evidence="3 4" key="1">
    <citation type="journal article" date="2011" name="Stand. Genomic Sci.">
        <title>Complete genome sequence of Deinococcus maricopensis type strain (LB-34).</title>
        <authorList>
            <person name="Pukall R."/>
            <person name="Zeytun A."/>
            <person name="Lucas S."/>
            <person name="Lapidus A."/>
            <person name="Hammon N."/>
            <person name="Deshpande S."/>
            <person name="Nolan M."/>
            <person name="Cheng J.F."/>
            <person name="Pitluck S."/>
            <person name="Liolios K."/>
            <person name="Pagani I."/>
            <person name="Mikhailova N."/>
            <person name="Ivanova N."/>
            <person name="Mavromatis K."/>
            <person name="Pati A."/>
            <person name="Tapia R."/>
            <person name="Han C."/>
            <person name="Goodwin L."/>
            <person name="Chen A."/>
            <person name="Palaniappan K."/>
            <person name="Land M."/>
            <person name="Hauser L."/>
            <person name="Chang Y.J."/>
            <person name="Jeffries C.D."/>
            <person name="Brambilla E.M."/>
            <person name="Rohde M."/>
            <person name="Goker M."/>
            <person name="Detter J.C."/>
            <person name="Woyke T."/>
            <person name="Bristow J."/>
            <person name="Eisen J.A."/>
            <person name="Markowitz V."/>
            <person name="Hugenholtz P."/>
            <person name="Kyrpides N.C."/>
            <person name="Klenk H.P."/>
        </authorList>
    </citation>
    <scope>NUCLEOTIDE SEQUENCE [LARGE SCALE GENOMIC DNA]</scope>
    <source>
        <strain evidence="4">DSM 21211 / LMG 22137 / NRRL B-23946 / LB-34</strain>
    </source>
</reference>
<feature type="transmembrane region" description="Helical" evidence="1">
    <location>
        <begin position="41"/>
        <end position="56"/>
    </location>
</feature>
<dbReference type="HOGENOM" id="CLU_1774338_0_0_0"/>
<sequence precursor="true">MTRLLSVLLGAAIGALLAAALSAHALTPEVLGAFGAQRAKTALSGAVAGLILSQVWRGRPRARGAGWVWQPLAAGVTFVALLAASWRALAALEGQWQALHPPQSRTVDVLIITSPASPAELAPLALTALAVLWLIGLPFMWRRRRP</sequence>
<proteinExistence type="predicted"/>
<evidence type="ECO:0000313" key="3">
    <source>
        <dbReference type="EMBL" id="ADV68156.1"/>
    </source>
</evidence>
<feature type="signal peptide" evidence="2">
    <location>
        <begin position="1"/>
        <end position="25"/>
    </location>
</feature>
<evidence type="ECO:0000313" key="4">
    <source>
        <dbReference type="Proteomes" id="UP000008635"/>
    </source>
</evidence>
<protein>
    <submittedName>
        <fullName evidence="3">Spermine synthase</fullName>
    </submittedName>
</protein>
<feature type="chain" id="PRO_5003232509" evidence="2">
    <location>
        <begin position="26"/>
        <end position="146"/>
    </location>
</feature>
<organism evidence="3 4">
    <name type="scientific">Deinococcus maricopensis (strain DSM 21211 / LMG 22137 / NRRL B-23946 / LB-34)</name>
    <dbReference type="NCBI Taxonomy" id="709986"/>
    <lineage>
        <taxon>Bacteria</taxon>
        <taxon>Thermotogati</taxon>
        <taxon>Deinococcota</taxon>
        <taxon>Deinococci</taxon>
        <taxon>Deinococcales</taxon>
        <taxon>Deinococcaceae</taxon>
        <taxon>Deinococcus</taxon>
    </lineage>
</organism>
<evidence type="ECO:0000256" key="1">
    <source>
        <dbReference type="SAM" id="Phobius"/>
    </source>
</evidence>
<keyword evidence="2" id="KW-0732">Signal</keyword>
<reference evidence="4" key="2">
    <citation type="submission" date="2011-01" db="EMBL/GenBank/DDBJ databases">
        <title>The complete genome of Deinococcus maricopensis DSM 21211.</title>
        <authorList>
            <consortium name="US DOE Joint Genome Institute (JGI-PGF)"/>
            <person name="Lucas S."/>
            <person name="Copeland A."/>
            <person name="Lapidus A."/>
            <person name="Goodwin L."/>
            <person name="Pitluck S."/>
            <person name="Kyrpides N."/>
            <person name="Mavromatis K."/>
            <person name="Pagani I."/>
            <person name="Ivanova N."/>
            <person name="Ovchinnikova G."/>
            <person name="Zeytun A."/>
            <person name="Detter J.C."/>
            <person name="Han C."/>
            <person name="Land M."/>
            <person name="Hauser L."/>
            <person name="Markowitz V."/>
            <person name="Cheng J.-F."/>
            <person name="Hugenholtz P."/>
            <person name="Woyke T."/>
            <person name="Wu D."/>
            <person name="Pukall R."/>
            <person name="Gehrich-Schroeter G."/>
            <person name="Brambilla E."/>
            <person name="Klenk H.-P."/>
            <person name="Eisen J.A."/>
        </authorList>
    </citation>
    <scope>NUCLEOTIDE SEQUENCE [LARGE SCALE GENOMIC DNA]</scope>
    <source>
        <strain evidence="4">DSM 21211 / LMG 22137 / NRRL B-23946 / LB-34</strain>
    </source>
</reference>
<evidence type="ECO:0000256" key="2">
    <source>
        <dbReference type="SAM" id="SignalP"/>
    </source>
</evidence>
<keyword evidence="1" id="KW-0472">Membrane</keyword>
<dbReference type="RefSeq" id="WP_013557661.1">
    <property type="nucleotide sequence ID" value="NC_014958.1"/>
</dbReference>
<feature type="transmembrane region" description="Helical" evidence="1">
    <location>
        <begin position="121"/>
        <end position="141"/>
    </location>
</feature>
<keyword evidence="1" id="KW-0812">Transmembrane</keyword>
<dbReference type="AlphaFoldDB" id="E8UAR7"/>
<dbReference type="KEGG" id="dmr:Deima_2521"/>
<accession>E8UAR7</accession>